<dbReference type="EC" id="3.1.3.1" evidence="1"/>
<keyword evidence="6" id="KW-0812">Transmembrane</keyword>
<keyword evidence="9" id="KW-1185">Reference proteome</keyword>
<dbReference type="Gene3D" id="3.40.720.10">
    <property type="entry name" value="Alkaline Phosphatase, subunit A"/>
    <property type="match status" value="1"/>
</dbReference>
<dbReference type="Pfam" id="PF00245">
    <property type="entry name" value="Alk_phosphatase"/>
    <property type="match status" value="1"/>
</dbReference>
<dbReference type="PRINTS" id="PR00113">
    <property type="entry name" value="ALKPHPHTASE"/>
</dbReference>
<feature type="binding site" evidence="4">
    <location>
        <position position="983"/>
    </location>
    <ligand>
        <name>Mg(2+)</name>
        <dbReference type="ChEBI" id="CHEBI:18420"/>
    </ligand>
</feature>
<dbReference type="PANTHER" id="PTHR11596">
    <property type="entry name" value="ALKALINE PHOSPHATASE"/>
    <property type="match status" value="1"/>
</dbReference>
<feature type="binding site" evidence="4">
    <location>
        <position position="1247"/>
    </location>
    <ligand>
        <name>Zn(2+)</name>
        <dbReference type="ChEBI" id="CHEBI:29105"/>
        <label>2</label>
    </ligand>
</feature>
<evidence type="ECO:0000259" key="7">
    <source>
        <dbReference type="PROSITE" id="PS50234"/>
    </source>
</evidence>
<dbReference type="PANTHER" id="PTHR11596:SF5">
    <property type="entry name" value="ALKALINE PHOSPHATASE"/>
    <property type="match status" value="1"/>
</dbReference>
<dbReference type="GO" id="GO:0004035">
    <property type="term" value="F:alkaline phosphatase activity"/>
    <property type="evidence" value="ECO:0007669"/>
    <property type="project" value="UniProtKB-EC"/>
</dbReference>
<feature type="active site" description="Phosphoserine intermediate" evidence="3">
    <location>
        <position position="1033"/>
    </location>
</feature>
<keyword evidence="2" id="KW-0597">Phosphoprotein</keyword>
<dbReference type="Pfam" id="PF13519">
    <property type="entry name" value="VWA_2"/>
    <property type="match status" value="1"/>
</dbReference>
<dbReference type="SUPFAM" id="SSF53649">
    <property type="entry name" value="Alkaline phosphatase-like"/>
    <property type="match status" value="1"/>
</dbReference>
<evidence type="ECO:0000256" key="1">
    <source>
        <dbReference type="ARBA" id="ARBA00012647"/>
    </source>
</evidence>
<keyword evidence="4" id="KW-0479">Metal-binding</keyword>
<comment type="cofactor">
    <cofactor evidence="4">
        <name>Zn(2+)</name>
        <dbReference type="ChEBI" id="CHEBI:29105"/>
    </cofactor>
    <text evidence="4">Binds 2 Zn(2+) ions.</text>
</comment>
<dbReference type="InterPro" id="IPR024163">
    <property type="entry name" value="Aerotolerance_reg_N"/>
</dbReference>
<evidence type="ECO:0000256" key="3">
    <source>
        <dbReference type="PIRSR" id="PIRSR601952-1"/>
    </source>
</evidence>
<keyword evidence="4" id="KW-0862">Zinc</keyword>
<organism evidence="8 9">
    <name type="scientific">Symbiodinium necroappetens</name>
    <dbReference type="NCBI Taxonomy" id="1628268"/>
    <lineage>
        <taxon>Eukaryota</taxon>
        <taxon>Sar</taxon>
        <taxon>Alveolata</taxon>
        <taxon>Dinophyceae</taxon>
        <taxon>Suessiales</taxon>
        <taxon>Symbiodiniaceae</taxon>
        <taxon>Symbiodinium</taxon>
    </lineage>
</organism>
<accession>A0A812ITC7</accession>
<dbReference type="OrthoDB" id="7392499at2759"/>
<keyword evidence="6" id="KW-1133">Transmembrane helix</keyword>
<feature type="binding site" evidence="4">
    <location>
        <position position="1205"/>
    </location>
    <ligand>
        <name>Zn(2+)</name>
        <dbReference type="ChEBI" id="CHEBI:29105"/>
        <label>2</label>
    </ligand>
</feature>
<protein>
    <recommendedName>
        <fullName evidence="1">alkaline phosphatase</fullName>
        <ecNumber evidence="1">3.1.3.1</ecNumber>
    </recommendedName>
</protein>
<dbReference type="SMART" id="SM00098">
    <property type="entry name" value="alkPPc"/>
    <property type="match status" value="1"/>
</dbReference>
<proteinExistence type="inferred from homology"/>
<comment type="caution">
    <text evidence="8">The sequence shown here is derived from an EMBL/GenBank/DDBJ whole genome shotgun (WGS) entry which is preliminary data.</text>
</comment>
<feature type="transmembrane region" description="Helical" evidence="6">
    <location>
        <begin position="6"/>
        <end position="22"/>
    </location>
</feature>
<dbReference type="Gene3D" id="3.40.50.410">
    <property type="entry name" value="von Willebrand factor, type A domain"/>
    <property type="match status" value="1"/>
</dbReference>
<dbReference type="Proteomes" id="UP000601435">
    <property type="component" value="Unassembled WGS sequence"/>
</dbReference>
<evidence type="ECO:0000313" key="9">
    <source>
        <dbReference type="Proteomes" id="UP000601435"/>
    </source>
</evidence>
<dbReference type="InterPro" id="IPR002035">
    <property type="entry name" value="VWF_A"/>
</dbReference>
<dbReference type="Pfam" id="PF07584">
    <property type="entry name" value="BatA"/>
    <property type="match status" value="1"/>
</dbReference>
<keyword evidence="4" id="KW-0460">Magnesium</keyword>
<evidence type="ECO:0000313" key="8">
    <source>
        <dbReference type="EMBL" id="CAE7173923.1"/>
    </source>
</evidence>
<feature type="binding site" evidence="4">
    <location>
        <position position="1086"/>
    </location>
    <ligand>
        <name>Mg(2+)</name>
        <dbReference type="ChEBI" id="CHEBI:18420"/>
    </ligand>
</feature>
<dbReference type="CDD" id="cd16012">
    <property type="entry name" value="ALP"/>
    <property type="match status" value="1"/>
</dbReference>
<dbReference type="PROSITE" id="PS50234">
    <property type="entry name" value="VWFA"/>
    <property type="match status" value="1"/>
</dbReference>
<dbReference type="InterPro" id="IPR017850">
    <property type="entry name" value="Alkaline_phosphatase_core_sf"/>
</dbReference>
<keyword evidence="6" id="KW-0472">Membrane</keyword>
<reference evidence="8" key="1">
    <citation type="submission" date="2021-02" db="EMBL/GenBank/DDBJ databases">
        <authorList>
            <person name="Dougan E. K."/>
            <person name="Rhodes N."/>
            <person name="Thang M."/>
            <person name="Chan C."/>
        </authorList>
    </citation>
    <scope>NUCLEOTIDE SEQUENCE</scope>
</reference>
<feature type="transmembrane region" description="Helical" evidence="6">
    <location>
        <begin position="54"/>
        <end position="71"/>
    </location>
</feature>
<feature type="domain" description="VWFA" evidence="7">
    <location>
        <begin position="84"/>
        <end position="214"/>
    </location>
</feature>
<dbReference type="SMART" id="SM00327">
    <property type="entry name" value="VWA"/>
    <property type="match status" value="1"/>
</dbReference>
<dbReference type="SUPFAM" id="SSF103515">
    <property type="entry name" value="Autotransporter"/>
    <property type="match status" value="1"/>
</dbReference>
<feature type="binding site" evidence="4">
    <location>
        <position position="983"/>
    </location>
    <ligand>
        <name>Zn(2+)</name>
        <dbReference type="ChEBI" id="CHEBI:29105"/>
        <label>2</label>
    </ligand>
</feature>
<feature type="binding site" evidence="4">
    <location>
        <position position="1084"/>
    </location>
    <ligand>
        <name>Mg(2+)</name>
        <dbReference type="ChEBI" id="CHEBI:18420"/>
    </ligand>
</feature>
<dbReference type="InterPro" id="IPR001952">
    <property type="entry name" value="Alkaline_phosphatase"/>
</dbReference>
<dbReference type="InterPro" id="IPR036465">
    <property type="entry name" value="vWFA_dom_sf"/>
</dbReference>
<dbReference type="Gene3D" id="1.10.60.40">
    <property type="match status" value="1"/>
</dbReference>
<evidence type="ECO:0000256" key="4">
    <source>
        <dbReference type="PIRSR" id="PIRSR601952-2"/>
    </source>
</evidence>
<dbReference type="SUPFAM" id="SSF53300">
    <property type="entry name" value="vWA-like"/>
    <property type="match status" value="1"/>
</dbReference>
<sequence length="1395" mass="150391">MGLLAAGIGLPILLTFYFLKLRRRPVRVSSTLLWDQAARDLEVNAPLRMIRPSLLLLLHLLALALLCLAIARPTLDTPRDAPGSIVLLIDRSASMSARDAGDASAPITRLDSSKQMARDLLGRLDDRVQVSVIAFAAEPSIVSPMSPDLAQAIRAIEAVEPTDQPGDLHRALRLVEAMTAGQASETGEPIDTARVVILSDGEPVSRTDDPRPFALDPGRIEFLPAIEPGATPRANIAVVSADAARDADDLALVRLFARVLAVNPASRELTLTLRLNGRPVASRPLSLSESAGDPGVWEGSITFEFNDDAEGGLAVVSHAVDDALESDNAYALRLNPPLGPRVLLVQAAAPENAIDYVLADALAVPSLRVQTLETITITQYERRLPQNSRPGELVRVRLESGDVPDLVIFDACTPSRLPACPSVSFGAPIPLPGLNLAPPENTPTRVAFFRRTHPLLRYADLGDLRIERHRRLTLPEPGSAVSRVRILAESAEGPLIAELVSRGVTRVIVGFALSDASWWRRPGFPRFIKNTLDTLTETGVENTAASATTTDAVPLTPAQGAAVVRISGPVERTVSVGGDSAPLGVVLPRAGVYDVDSADPAQLPINLASPEESRIRTGDALDISNTRISGGGASSIVPREIWHWFVLADAQQTAEQSTEQAVELEAEESKFRLTFSADELIAFETDLDDTAGDVSSASTRLRLQLDGDVSDDFSTSLAFTGTFVDYEFSGVTDPFLASPEAIDDAYELGVRLIGRHTFDETWSAVGGGFTRAGFADNADIDDAFTYGGFIAAGYRSSDVFSIDFGVLVSTRLEDDLFVIPYVGIRWQIDETLTLSSNGLGGRLDAKLDDSWTVYIHGRYESHEYRLDDDFAPAPGGVIRDDSYPVGVGVRFAPSRDFSITLEGGIIFGREFEFFDDSENDLRTIETSGAVSTPQRSNARLDRRSFLTGAASLAALASVPAPARARATPRPTKPAKNLIFAVADGCGPGAITVGEHYSQLRDGRSLNWTGLFNDPDATTSIVSTECADGYVTDSAASASAWAIGETCNYRAVSWTPDHRAPRPLFLRARDAGKAIGMISNTYLWDATPVAWVANGPDRKTARYELAEQLVESGCDVALGGGQETFKPDILALDPSMRVVRTRDELGRFARTPDRLLGLFARENFPYRFEYDGDTPELAGMLDVALGRLRSASPDGFTLLIEGAKVDHAAHANDGASLCNELAHFDETLGTLIDFAKRDGETLLVVTTDHANANPALTEYAGGGAKLFRNILKPTHSFEWLIGQANLEMGVRRRADVLFESFRQSTGYPLTNDDFAQIERFFADQSIDGYGTNSKLHCLMGAICANHTGLAFLSPNHTSDPVTATALGPGHELFDPWMHISEIHHKLVAALDLPPLA</sequence>
<evidence type="ECO:0000256" key="6">
    <source>
        <dbReference type="SAM" id="Phobius"/>
    </source>
</evidence>
<dbReference type="CDD" id="cd00198">
    <property type="entry name" value="vWFA"/>
    <property type="match status" value="1"/>
</dbReference>
<comment type="similarity">
    <text evidence="5">Belongs to the alkaline phosphatase family.</text>
</comment>
<feature type="binding site" evidence="4">
    <location>
        <position position="1200"/>
    </location>
    <ligand>
        <name>Mg(2+)</name>
        <dbReference type="ChEBI" id="CHEBI:18420"/>
    </ligand>
</feature>
<feature type="binding site" evidence="4">
    <location>
        <position position="1355"/>
    </location>
    <ligand>
        <name>Zn(2+)</name>
        <dbReference type="ChEBI" id="CHEBI:29105"/>
        <label>2</label>
    </ligand>
</feature>
<comment type="cofactor">
    <cofactor evidence="4">
        <name>Mg(2+)</name>
        <dbReference type="ChEBI" id="CHEBI:18420"/>
    </cofactor>
    <text evidence="4">Binds 1 Mg(2+) ion.</text>
</comment>
<dbReference type="GO" id="GO:0046872">
    <property type="term" value="F:metal ion binding"/>
    <property type="evidence" value="ECO:0007669"/>
    <property type="project" value="UniProtKB-KW"/>
</dbReference>
<feature type="binding site" evidence="4">
    <location>
        <position position="1209"/>
    </location>
    <ligand>
        <name>Zn(2+)</name>
        <dbReference type="ChEBI" id="CHEBI:29105"/>
        <label>2</label>
    </ligand>
</feature>
<name>A0A812ITC7_9DINO</name>
<feature type="binding site" evidence="4">
    <location>
        <position position="1248"/>
    </location>
    <ligand>
        <name>Zn(2+)</name>
        <dbReference type="ChEBI" id="CHEBI:29105"/>
        <label>2</label>
    </ligand>
</feature>
<gene>
    <name evidence="8" type="primary">phoA</name>
    <name evidence="8" type="ORF">SNEC2469_LOCUS557</name>
</gene>
<evidence type="ECO:0000256" key="2">
    <source>
        <dbReference type="ARBA" id="ARBA00022553"/>
    </source>
</evidence>
<dbReference type="InterPro" id="IPR036709">
    <property type="entry name" value="Autotransporte_beta_dom_sf"/>
</dbReference>
<evidence type="ECO:0000256" key="5">
    <source>
        <dbReference type="RuleBase" id="RU003946"/>
    </source>
</evidence>
<dbReference type="EMBL" id="CAJNJA010003336">
    <property type="protein sequence ID" value="CAE7173923.1"/>
    <property type="molecule type" value="Genomic_DNA"/>
</dbReference>